<dbReference type="Proteomes" id="UP000050580">
    <property type="component" value="Unassembled WGS sequence"/>
</dbReference>
<evidence type="ECO:0000256" key="1">
    <source>
        <dbReference type="SAM" id="Phobius"/>
    </source>
</evidence>
<dbReference type="EMBL" id="LBNQ01000019">
    <property type="protein sequence ID" value="KKW68409.1"/>
    <property type="molecule type" value="Genomic_DNA"/>
</dbReference>
<feature type="transmembrane region" description="Helical" evidence="1">
    <location>
        <begin position="157"/>
        <end position="179"/>
    </location>
</feature>
<feature type="transmembrane region" description="Helical" evidence="1">
    <location>
        <begin position="185"/>
        <end position="206"/>
    </location>
</feature>
<protein>
    <recommendedName>
        <fullName evidence="4">Spermidine synthase</fullName>
    </recommendedName>
</protein>
<dbReference type="InterPro" id="IPR036259">
    <property type="entry name" value="MFS_trans_sf"/>
</dbReference>
<name>A0A0U1Q0W9_9BURK</name>
<feature type="transmembrane region" description="Helical" evidence="1">
    <location>
        <begin position="15"/>
        <end position="34"/>
    </location>
</feature>
<keyword evidence="1" id="KW-0472">Membrane</keyword>
<feature type="transmembrane region" description="Helical" evidence="1">
    <location>
        <begin position="46"/>
        <end position="67"/>
    </location>
</feature>
<dbReference type="OrthoDB" id="5516475at2"/>
<evidence type="ECO:0000313" key="2">
    <source>
        <dbReference type="EMBL" id="KKW68409.1"/>
    </source>
</evidence>
<proteinExistence type="predicted"/>
<feature type="transmembrane region" description="Helical" evidence="1">
    <location>
        <begin position="79"/>
        <end position="99"/>
    </location>
</feature>
<comment type="caution">
    <text evidence="2">The sequence shown here is derived from an EMBL/GenBank/DDBJ whole genome shotgun (WGS) entry which is preliminary data.</text>
</comment>
<evidence type="ECO:0000313" key="3">
    <source>
        <dbReference type="Proteomes" id="UP000050580"/>
    </source>
</evidence>
<dbReference type="SUPFAM" id="SSF103473">
    <property type="entry name" value="MFS general substrate transporter"/>
    <property type="match status" value="1"/>
</dbReference>
<accession>A0A0U1Q0W9</accession>
<sequence length="222" mass="23179">MPIARLPHSRCEQRYLYLIAAWASFATMAVEVLFARIVASYFGTGIAVWGSIITVLLVAMAAGYLFGGRLTAKPARGTTLLYGLVFTLALAMLPLFTIAQPMLEAIADQVPDPRYGSLLAAMTLLGSIGFLAGTITPYATHLLVTTVAEAGLRVGQLSAATTLGSAAGTIVPSYYLVLWLEIDTILMGLTAITAASAVAGAVAFTLRQRGAQQSAAPAASRP</sequence>
<keyword evidence="3" id="KW-1185">Reference proteome</keyword>
<dbReference type="RefSeq" id="WP_046741175.1">
    <property type="nucleotide sequence ID" value="NZ_LBNQ01000019.1"/>
</dbReference>
<dbReference type="NCBIfam" id="NF037959">
    <property type="entry name" value="MFS_SpdSyn"/>
    <property type="match status" value="1"/>
</dbReference>
<keyword evidence="1" id="KW-1133">Transmembrane helix</keyword>
<dbReference type="STRING" id="1610491.AAV94_04655"/>
<keyword evidence="1" id="KW-0812">Transmembrane</keyword>
<gene>
    <name evidence="2" type="ORF">AAV94_04655</name>
</gene>
<feature type="transmembrane region" description="Helical" evidence="1">
    <location>
        <begin position="119"/>
        <end position="145"/>
    </location>
</feature>
<reference evidence="2 3" key="1">
    <citation type="submission" date="2015-05" db="EMBL/GenBank/DDBJ databases">
        <title>Draft genome sequence of Lampropedia sp. CT6, isolated from the microbial mat of a hot water spring, located at Manikaran, India.</title>
        <authorList>
            <person name="Tripathi C."/>
            <person name="Rani P."/>
            <person name="Mahato N.K."/>
            <person name="Lal R."/>
        </authorList>
    </citation>
    <scope>NUCLEOTIDE SEQUENCE [LARGE SCALE GENOMIC DNA]</scope>
    <source>
        <strain evidence="2 3">CT6</strain>
    </source>
</reference>
<dbReference type="Gene3D" id="1.20.1250.20">
    <property type="entry name" value="MFS general substrate transporter like domains"/>
    <property type="match status" value="1"/>
</dbReference>
<organism evidence="2 3">
    <name type="scientific">Lampropedia cohaerens</name>
    <dbReference type="NCBI Taxonomy" id="1610491"/>
    <lineage>
        <taxon>Bacteria</taxon>
        <taxon>Pseudomonadati</taxon>
        <taxon>Pseudomonadota</taxon>
        <taxon>Betaproteobacteria</taxon>
        <taxon>Burkholderiales</taxon>
        <taxon>Comamonadaceae</taxon>
        <taxon>Lampropedia</taxon>
    </lineage>
</organism>
<dbReference type="AlphaFoldDB" id="A0A0U1Q0W9"/>
<evidence type="ECO:0008006" key="4">
    <source>
        <dbReference type="Google" id="ProtNLM"/>
    </source>
</evidence>